<dbReference type="AlphaFoldDB" id="A0A238YRS1"/>
<dbReference type="PANTHER" id="PTHR46623:SF6">
    <property type="entry name" value="ALPHA_BETA-HYDROLASES SUPERFAMILY PROTEIN"/>
    <property type="match status" value="1"/>
</dbReference>
<evidence type="ECO:0000313" key="2">
    <source>
        <dbReference type="EMBL" id="SNR73354.1"/>
    </source>
</evidence>
<sequence>MCHSTDSKPPAAPVLGTVTHSEHLALTSPDGTKVGAYLALPAEPNGRNVVILPDVRGLHAYYQELAERFAEAGFGAIVVDYYGRTAGVGVRDDEFDWQSYLTQVKPEEVALDVRAAIDQLGRANPSSFFTVGFCFGGGLSWRLAAGDLPLAGTIGFYGRPALVTDVLDRIQRPMLLLVAGDDVATPQEDFRALDAGLTAAGADYELVTYDGAPHSFFDRAYGEWRETCDDAWRQIIAFTERHGASR</sequence>
<keyword evidence="3" id="KW-1185">Reference proteome</keyword>
<dbReference type="OrthoDB" id="188362at2"/>
<dbReference type="InterPro" id="IPR051049">
    <property type="entry name" value="Dienelactone_hydrolase-like"/>
</dbReference>
<gene>
    <name evidence="2" type="ORF">SAMN06264365_10599</name>
</gene>
<evidence type="ECO:0000259" key="1">
    <source>
        <dbReference type="Pfam" id="PF01738"/>
    </source>
</evidence>
<protein>
    <submittedName>
        <fullName evidence="2">Carboxymethylenebutenolidase</fullName>
    </submittedName>
</protein>
<dbReference type="InterPro" id="IPR002925">
    <property type="entry name" value="Dienelactn_hydro"/>
</dbReference>
<proteinExistence type="predicted"/>
<name>A0A238YRS1_9ACTN</name>
<dbReference type="EMBL" id="FZNR01000005">
    <property type="protein sequence ID" value="SNR73354.1"/>
    <property type="molecule type" value="Genomic_DNA"/>
</dbReference>
<dbReference type="Gene3D" id="3.40.50.1820">
    <property type="entry name" value="alpha/beta hydrolase"/>
    <property type="match status" value="1"/>
</dbReference>
<dbReference type="RefSeq" id="WP_089293813.1">
    <property type="nucleotide sequence ID" value="NZ_BOMU01000035.1"/>
</dbReference>
<dbReference type="InterPro" id="IPR029058">
    <property type="entry name" value="AB_hydrolase_fold"/>
</dbReference>
<dbReference type="Pfam" id="PF01738">
    <property type="entry name" value="DLH"/>
    <property type="match status" value="1"/>
</dbReference>
<evidence type="ECO:0000313" key="3">
    <source>
        <dbReference type="Proteomes" id="UP000198415"/>
    </source>
</evidence>
<dbReference type="Proteomes" id="UP000198415">
    <property type="component" value="Unassembled WGS sequence"/>
</dbReference>
<dbReference type="PANTHER" id="PTHR46623">
    <property type="entry name" value="CARBOXYMETHYLENEBUTENOLIDASE-RELATED"/>
    <property type="match status" value="1"/>
</dbReference>
<feature type="domain" description="Dienelactone hydrolase" evidence="1">
    <location>
        <begin position="35"/>
        <end position="240"/>
    </location>
</feature>
<dbReference type="SUPFAM" id="SSF53474">
    <property type="entry name" value="alpha/beta-Hydrolases"/>
    <property type="match status" value="1"/>
</dbReference>
<accession>A0A238YRS1</accession>
<reference evidence="2 3" key="1">
    <citation type="submission" date="2017-06" db="EMBL/GenBank/DDBJ databases">
        <authorList>
            <person name="Kim H.J."/>
            <person name="Triplett B.A."/>
        </authorList>
    </citation>
    <scope>NUCLEOTIDE SEQUENCE [LARGE SCALE GENOMIC DNA]</scope>
    <source>
        <strain evidence="2 3">DSM 43151</strain>
    </source>
</reference>
<organism evidence="2 3">
    <name type="scientific">Actinoplanes regularis</name>
    <dbReference type="NCBI Taxonomy" id="52697"/>
    <lineage>
        <taxon>Bacteria</taxon>
        <taxon>Bacillati</taxon>
        <taxon>Actinomycetota</taxon>
        <taxon>Actinomycetes</taxon>
        <taxon>Micromonosporales</taxon>
        <taxon>Micromonosporaceae</taxon>
        <taxon>Actinoplanes</taxon>
    </lineage>
</organism>
<dbReference type="GO" id="GO:0016787">
    <property type="term" value="F:hydrolase activity"/>
    <property type="evidence" value="ECO:0007669"/>
    <property type="project" value="InterPro"/>
</dbReference>